<comment type="cofactor">
    <cofactor evidence="1 6">
        <name>(R)-lipoate</name>
        <dbReference type="ChEBI" id="CHEBI:83088"/>
    </cofactor>
</comment>
<name>A0A5J5L035_9MICC</name>
<feature type="domain" description="Lipoyl-binding" evidence="8">
    <location>
        <begin position="2"/>
        <end position="77"/>
    </location>
</feature>
<dbReference type="EC" id="2.3.1.-" evidence="6"/>
<evidence type="ECO:0000256" key="6">
    <source>
        <dbReference type="RuleBase" id="RU003423"/>
    </source>
</evidence>
<dbReference type="OrthoDB" id="9805770at2"/>
<sequence length="440" mass="46992">MPRTFLLPDLGEGLTEADLVRWLVAEGDEVAVDQPVVEVETAKSLVEVPCPWAGVVVQLHGQAGETLQTGQPLISVDTGQEGSGNVLIGYGTSQEQDTGRRRRRRRTADAEAAARQAHERMAEAPRLAPKVTSPLVRNLAREHGVHVGELTGSGPGGLIMRRDVLEAIESSPVSTDSTSATGSAGDPLPIPETGTSESVDPRTGLPVAGRQRITGIRKAIAETMVRSRREIPEATVWMDVDVTGLMDLRARLKERRGHAPGLMAFMARFALAGLVEFPELNVRVDPAPEEPDGQEIVGFGDVNLGFAAQTDRGLVVPVVRNAQGRSAEALQEQFRDLAQTAREGKATAAQLSGSTFTINNYGVFGTDGATPIINHPEAAILGMGRVISRPWVVDEQLAIRKIMVLTLAFDHRVCDGASAGGFLRFVADCAEDPESAVAML</sequence>
<dbReference type="InterPro" id="IPR001078">
    <property type="entry name" value="2-oxoacid_DH_actylTfrase"/>
</dbReference>
<dbReference type="Pfam" id="PF00364">
    <property type="entry name" value="Biotin_lipoyl"/>
    <property type="match status" value="1"/>
</dbReference>
<dbReference type="GO" id="GO:0031405">
    <property type="term" value="F:lipoic acid binding"/>
    <property type="evidence" value="ECO:0007669"/>
    <property type="project" value="TreeGrafter"/>
</dbReference>
<reference evidence="10 11" key="1">
    <citation type="submission" date="2019-05" db="EMBL/GenBank/DDBJ databases">
        <title>Kocuria coralli sp. nov., a novel actinobacterium isolated from coral reef seawater.</title>
        <authorList>
            <person name="Li J."/>
        </authorList>
    </citation>
    <scope>NUCLEOTIDE SEQUENCE [LARGE SCALE GENOMIC DNA]</scope>
    <source>
        <strain evidence="10 11">SCSIO 13007</strain>
    </source>
</reference>
<dbReference type="InterPro" id="IPR004167">
    <property type="entry name" value="PSBD"/>
</dbReference>
<evidence type="ECO:0000256" key="4">
    <source>
        <dbReference type="ARBA" id="ARBA00022823"/>
    </source>
</evidence>
<dbReference type="Pfam" id="PF02817">
    <property type="entry name" value="E3_binding"/>
    <property type="match status" value="1"/>
</dbReference>
<evidence type="ECO:0000259" key="9">
    <source>
        <dbReference type="PROSITE" id="PS51826"/>
    </source>
</evidence>
<gene>
    <name evidence="10" type="ORF">FCK90_07620</name>
</gene>
<keyword evidence="3 6" id="KW-0808">Transferase</keyword>
<evidence type="ECO:0000256" key="2">
    <source>
        <dbReference type="ARBA" id="ARBA00007317"/>
    </source>
</evidence>
<dbReference type="InterPro" id="IPR011053">
    <property type="entry name" value="Single_hybrid_motif"/>
</dbReference>
<dbReference type="SUPFAM" id="SSF51230">
    <property type="entry name" value="Single hybrid motif"/>
    <property type="match status" value="1"/>
</dbReference>
<protein>
    <recommendedName>
        <fullName evidence="6">Dihydrolipoamide acetyltransferase component of pyruvate dehydrogenase complex</fullName>
        <ecNumber evidence="6">2.3.1.-</ecNumber>
    </recommendedName>
</protein>
<accession>A0A5J5L035</accession>
<dbReference type="InterPro" id="IPR000089">
    <property type="entry name" value="Biotin_lipoyl"/>
</dbReference>
<evidence type="ECO:0000313" key="10">
    <source>
        <dbReference type="EMBL" id="KAA9394331.1"/>
    </source>
</evidence>
<dbReference type="AlphaFoldDB" id="A0A5J5L035"/>
<dbReference type="SUPFAM" id="SSF47005">
    <property type="entry name" value="Peripheral subunit-binding domain of 2-oxo acid dehydrogenase complex"/>
    <property type="match status" value="1"/>
</dbReference>
<dbReference type="GO" id="GO:0016407">
    <property type="term" value="F:acetyltransferase activity"/>
    <property type="evidence" value="ECO:0007669"/>
    <property type="project" value="TreeGrafter"/>
</dbReference>
<dbReference type="Proteomes" id="UP000325957">
    <property type="component" value="Unassembled WGS sequence"/>
</dbReference>
<dbReference type="EMBL" id="SZWF01000007">
    <property type="protein sequence ID" value="KAA9394331.1"/>
    <property type="molecule type" value="Genomic_DNA"/>
</dbReference>
<organism evidence="10 11">
    <name type="scientific">Kocuria coralli</name>
    <dbReference type="NCBI Taxonomy" id="1461025"/>
    <lineage>
        <taxon>Bacteria</taxon>
        <taxon>Bacillati</taxon>
        <taxon>Actinomycetota</taxon>
        <taxon>Actinomycetes</taxon>
        <taxon>Micrococcales</taxon>
        <taxon>Micrococcaceae</taxon>
        <taxon>Kocuria</taxon>
    </lineage>
</organism>
<dbReference type="Gene3D" id="3.30.559.10">
    <property type="entry name" value="Chloramphenicol acetyltransferase-like domain"/>
    <property type="match status" value="1"/>
</dbReference>
<keyword evidence="4 6" id="KW-0450">Lipoyl</keyword>
<dbReference type="Pfam" id="PF00198">
    <property type="entry name" value="2-oxoacid_dh"/>
    <property type="match status" value="1"/>
</dbReference>
<dbReference type="PROSITE" id="PS51826">
    <property type="entry name" value="PSBD"/>
    <property type="match status" value="1"/>
</dbReference>
<keyword evidence="5 6" id="KW-0012">Acyltransferase</keyword>
<evidence type="ECO:0000256" key="1">
    <source>
        <dbReference type="ARBA" id="ARBA00001938"/>
    </source>
</evidence>
<comment type="caution">
    <text evidence="10">The sequence shown here is derived from an EMBL/GenBank/DDBJ whole genome shotgun (WGS) entry which is preliminary data.</text>
</comment>
<evidence type="ECO:0000259" key="8">
    <source>
        <dbReference type="PROSITE" id="PS50968"/>
    </source>
</evidence>
<dbReference type="RefSeq" id="WP_158033702.1">
    <property type="nucleotide sequence ID" value="NZ_ML708616.1"/>
</dbReference>
<dbReference type="PANTHER" id="PTHR43178:SF5">
    <property type="entry name" value="LIPOAMIDE ACYLTRANSFERASE COMPONENT OF BRANCHED-CHAIN ALPHA-KETO ACID DEHYDROGENASE COMPLEX, MITOCHONDRIAL"/>
    <property type="match status" value="1"/>
</dbReference>
<keyword evidence="11" id="KW-1185">Reference proteome</keyword>
<dbReference type="Gene3D" id="4.10.320.10">
    <property type="entry name" value="E3-binding domain"/>
    <property type="match status" value="1"/>
</dbReference>
<feature type="region of interest" description="Disordered" evidence="7">
    <location>
        <begin position="84"/>
        <end position="122"/>
    </location>
</feature>
<dbReference type="SUPFAM" id="SSF52777">
    <property type="entry name" value="CoA-dependent acyltransferases"/>
    <property type="match status" value="1"/>
</dbReference>
<dbReference type="PROSITE" id="PS50968">
    <property type="entry name" value="BIOTINYL_LIPOYL"/>
    <property type="match status" value="1"/>
</dbReference>
<dbReference type="CDD" id="cd06849">
    <property type="entry name" value="lipoyl_domain"/>
    <property type="match status" value="1"/>
</dbReference>
<feature type="domain" description="Peripheral subunit-binding (PSBD)" evidence="9">
    <location>
        <begin position="131"/>
        <end position="168"/>
    </location>
</feature>
<comment type="similarity">
    <text evidence="2 6">Belongs to the 2-oxoacid dehydrogenase family.</text>
</comment>
<dbReference type="InterPro" id="IPR050743">
    <property type="entry name" value="2-oxoacid_DH_E2_comp"/>
</dbReference>
<evidence type="ECO:0000313" key="11">
    <source>
        <dbReference type="Proteomes" id="UP000325957"/>
    </source>
</evidence>
<dbReference type="PANTHER" id="PTHR43178">
    <property type="entry name" value="DIHYDROLIPOAMIDE ACETYLTRANSFERASE COMPONENT OF PYRUVATE DEHYDROGENASE COMPLEX"/>
    <property type="match status" value="1"/>
</dbReference>
<feature type="region of interest" description="Disordered" evidence="7">
    <location>
        <begin position="170"/>
        <end position="206"/>
    </location>
</feature>
<evidence type="ECO:0000256" key="3">
    <source>
        <dbReference type="ARBA" id="ARBA00022679"/>
    </source>
</evidence>
<dbReference type="GO" id="GO:0005737">
    <property type="term" value="C:cytoplasm"/>
    <property type="evidence" value="ECO:0007669"/>
    <property type="project" value="TreeGrafter"/>
</dbReference>
<evidence type="ECO:0000256" key="7">
    <source>
        <dbReference type="SAM" id="MobiDB-lite"/>
    </source>
</evidence>
<dbReference type="Gene3D" id="2.40.50.100">
    <property type="match status" value="1"/>
</dbReference>
<dbReference type="InterPro" id="IPR036625">
    <property type="entry name" value="E3-bd_dom_sf"/>
</dbReference>
<dbReference type="InterPro" id="IPR023213">
    <property type="entry name" value="CAT-like_dom_sf"/>
</dbReference>
<proteinExistence type="inferred from homology"/>
<evidence type="ECO:0000256" key="5">
    <source>
        <dbReference type="ARBA" id="ARBA00023315"/>
    </source>
</evidence>
<feature type="compositionally biased region" description="Low complexity" evidence="7">
    <location>
        <begin position="174"/>
        <end position="186"/>
    </location>
</feature>